<gene>
    <name evidence="1" type="ORF">BT67DRAFT_53318</name>
</gene>
<evidence type="ECO:0000313" key="2">
    <source>
        <dbReference type="Proteomes" id="UP001304895"/>
    </source>
</evidence>
<name>A0AAN6UIU0_9PEZI</name>
<proteinExistence type="predicted"/>
<sequence>MKNCFRVLERLAWRGYVPWGFWRVGMAKVRRPFGRERSLGSAAESTLVRPDSLFELQTQHRDVCAAMLLYSSNKWRLFVVLTSLSLTSKFLPSKWMPSPRQGPCVIHARSRFQVPDRRDRRCLLDIVTAPSCIGVETTHDRQMPVFNLLGNACRECPSADAAWGYHPET</sequence>
<organism evidence="1 2">
    <name type="scientific">Trichocladium antarcticum</name>
    <dbReference type="NCBI Taxonomy" id="1450529"/>
    <lineage>
        <taxon>Eukaryota</taxon>
        <taxon>Fungi</taxon>
        <taxon>Dikarya</taxon>
        <taxon>Ascomycota</taxon>
        <taxon>Pezizomycotina</taxon>
        <taxon>Sordariomycetes</taxon>
        <taxon>Sordariomycetidae</taxon>
        <taxon>Sordariales</taxon>
        <taxon>Chaetomiaceae</taxon>
        <taxon>Trichocladium</taxon>
    </lineage>
</organism>
<reference evidence="1" key="2">
    <citation type="submission" date="2023-05" db="EMBL/GenBank/DDBJ databases">
        <authorList>
            <consortium name="Lawrence Berkeley National Laboratory"/>
            <person name="Steindorff A."/>
            <person name="Hensen N."/>
            <person name="Bonometti L."/>
            <person name="Westerberg I."/>
            <person name="Brannstrom I.O."/>
            <person name="Guillou S."/>
            <person name="Cros-Aarteil S."/>
            <person name="Calhoun S."/>
            <person name="Haridas S."/>
            <person name="Kuo A."/>
            <person name="Mondo S."/>
            <person name="Pangilinan J."/>
            <person name="Riley R."/>
            <person name="Labutti K."/>
            <person name="Andreopoulos B."/>
            <person name="Lipzen A."/>
            <person name="Chen C."/>
            <person name="Yanf M."/>
            <person name="Daum C."/>
            <person name="Ng V."/>
            <person name="Clum A."/>
            <person name="Ohm R."/>
            <person name="Martin F."/>
            <person name="Silar P."/>
            <person name="Natvig D."/>
            <person name="Lalanne C."/>
            <person name="Gautier V."/>
            <person name="Ament-Velasquez S.L."/>
            <person name="Kruys A."/>
            <person name="Hutchinson M.I."/>
            <person name="Powell A.J."/>
            <person name="Barry K."/>
            <person name="Miller A.N."/>
            <person name="Grigoriev I.V."/>
            <person name="Debuchy R."/>
            <person name="Gladieux P."/>
            <person name="Thoren M.H."/>
            <person name="Johannesson H."/>
        </authorList>
    </citation>
    <scope>NUCLEOTIDE SEQUENCE</scope>
    <source>
        <strain evidence="1">CBS 123565</strain>
    </source>
</reference>
<dbReference type="Proteomes" id="UP001304895">
    <property type="component" value="Unassembled WGS sequence"/>
</dbReference>
<keyword evidence="2" id="KW-1185">Reference proteome</keyword>
<evidence type="ECO:0000313" key="1">
    <source>
        <dbReference type="EMBL" id="KAK4133540.1"/>
    </source>
</evidence>
<comment type="caution">
    <text evidence="1">The sequence shown here is derived from an EMBL/GenBank/DDBJ whole genome shotgun (WGS) entry which is preliminary data.</text>
</comment>
<protein>
    <submittedName>
        <fullName evidence="1">Uncharacterized protein</fullName>
    </submittedName>
</protein>
<reference evidence="1" key="1">
    <citation type="journal article" date="2023" name="Mol. Phylogenet. Evol.">
        <title>Genome-scale phylogeny and comparative genomics of the fungal order Sordariales.</title>
        <authorList>
            <person name="Hensen N."/>
            <person name="Bonometti L."/>
            <person name="Westerberg I."/>
            <person name="Brannstrom I.O."/>
            <person name="Guillou S."/>
            <person name="Cros-Aarteil S."/>
            <person name="Calhoun S."/>
            <person name="Haridas S."/>
            <person name="Kuo A."/>
            <person name="Mondo S."/>
            <person name="Pangilinan J."/>
            <person name="Riley R."/>
            <person name="LaButti K."/>
            <person name="Andreopoulos B."/>
            <person name="Lipzen A."/>
            <person name="Chen C."/>
            <person name="Yan M."/>
            <person name="Daum C."/>
            <person name="Ng V."/>
            <person name="Clum A."/>
            <person name="Steindorff A."/>
            <person name="Ohm R.A."/>
            <person name="Martin F."/>
            <person name="Silar P."/>
            <person name="Natvig D.O."/>
            <person name="Lalanne C."/>
            <person name="Gautier V."/>
            <person name="Ament-Velasquez S.L."/>
            <person name="Kruys A."/>
            <person name="Hutchinson M.I."/>
            <person name="Powell A.J."/>
            <person name="Barry K."/>
            <person name="Miller A.N."/>
            <person name="Grigoriev I.V."/>
            <person name="Debuchy R."/>
            <person name="Gladieux P."/>
            <person name="Hiltunen Thoren M."/>
            <person name="Johannesson H."/>
        </authorList>
    </citation>
    <scope>NUCLEOTIDE SEQUENCE</scope>
    <source>
        <strain evidence="1">CBS 123565</strain>
    </source>
</reference>
<accession>A0AAN6UIU0</accession>
<dbReference type="EMBL" id="MU853412">
    <property type="protein sequence ID" value="KAK4133540.1"/>
    <property type="molecule type" value="Genomic_DNA"/>
</dbReference>
<dbReference type="AlphaFoldDB" id="A0AAN6UIU0"/>